<feature type="compositionally biased region" description="Basic residues" evidence="1">
    <location>
        <begin position="255"/>
        <end position="265"/>
    </location>
</feature>
<dbReference type="AlphaFoldDB" id="A0A8H5F8N8"/>
<evidence type="ECO:0000256" key="1">
    <source>
        <dbReference type="SAM" id="MobiDB-lite"/>
    </source>
</evidence>
<evidence type="ECO:0000313" key="2">
    <source>
        <dbReference type="EMBL" id="KAF5327627.1"/>
    </source>
</evidence>
<feature type="compositionally biased region" description="Acidic residues" evidence="1">
    <location>
        <begin position="578"/>
        <end position="587"/>
    </location>
</feature>
<feature type="region of interest" description="Disordered" evidence="1">
    <location>
        <begin position="434"/>
        <end position="511"/>
    </location>
</feature>
<protein>
    <submittedName>
        <fullName evidence="2">Uncharacterized protein</fullName>
    </submittedName>
</protein>
<feature type="region of interest" description="Disordered" evidence="1">
    <location>
        <begin position="574"/>
        <end position="662"/>
    </location>
</feature>
<proteinExistence type="predicted"/>
<dbReference type="OrthoDB" id="3254613at2759"/>
<organism evidence="2 3">
    <name type="scientific">Psilocybe cf. subviscida</name>
    <dbReference type="NCBI Taxonomy" id="2480587"/>
    <lineage>
        <taxon>Eukaryota</taxon>
        <taxon>Fungi</taxon>
        <taxon>Dikarya</taxon>
        <taxon>Basidiomycota</taxon>
        <taxon>Agaricomycotina</taxon>
        <taxon>Agaricomycetes</taxon>
        <taxon>Agaricomycetidae</taxon>
        <taxon>Agaricales</taxon>
        <taxon>Agaricineae</taxon>
        <taxon>Strophariaceae</taxon>
        <taxon>Psilocybe</taxon>
    </lineage>
</organism>
<keyword evidence="3" id="KW-1185">Reference proteome</keyword>
<dbReference type="EMBL" id="JAACJJ010000014">
    <property type="protein sequence ID" value="KAF5327627.1"/>
    <property type="molecule type" value="Genomic_DNA"/>
</dbReference>
<accession>A0A8H5F8N8</accession>
<feature type="region of interest" description="Disordered" evidence="1">
    <location>
        <begin position="346"/>
        <end position="381"/>
    </location>
</feature>
<dbReference type="Proteomes" id="UP000567179">
    <property type="component" value="Unassembled WGS sequence"/>
</dbReference>
<feature type="region of interest" description="Disordered" evidence="1">
    <location>
        <begin position="249"/>
        <end position="269"/>
    </location>
</feature>
<name>A0A8H5F8N8_9AGAR</name>
<evidence type="ECO:0000313" key="3">
    <source>
        <dbReference type="Proteomes" id="UP000567179"/>
    </source>
</evidence>
<feature type="compositionally biased region" description="Low complexity" evidence="1">
    <location>
        <begin position="434"/>
        <end position="453"/>
    </location>
</feature>
<feature type="compositionally biased region" description="Polar residues" evidence="1">
    <location>
        <begin position="482"/>
        <end position="509"/>
    </location>
</feature>
<comment type="caution">
    <text evidence="2">The sequence shown here is derived from an EMBL/GenBank/DDBJ whole genome shotgun (WGS) entry which is preliminary data.</text>
</comment>
<reference evidence="2 3" key="1">
    <citation type="journal article" date="2020" name="ISME J.">
        <title>Uncovering the hidden diversity of litter-decomposition mechanisms in mushroom-forming fungi.</title>
        <authorList>
            <person name="Floudas D."/>
            <person name="Bentzer J."/>
            <person name="Ahren D."/>
            <person name="Johansson T."/>
            <person name="Persson P."/>
            <person name="Tunlid A."/>
        </authorList>
    </citation>
    <scope>NUCLEOTIDE SEQUENCE [LARGE SCALE GENOMIC DNA]</scope>
    <source>
        <strain evidence="2 3">CBS 101986</strain>
    </source>
</reference>
<sequence>MLRQMPHVSQMDANGSQVRIFQERTNFKNLQGHSRFDWCIEGSIPKTGATQQENSFTDLPRRRKSERKMLRSNANMWPGPVDAVMPTQEHGPTVEEESLHGSAEPFQGPIFRQPRAYSKPSERVRADSSLLLMHSSETETEADHKLKLAALTRVTSSLAAKASDAKQGVERLRKLLADRAVEPSIYEATQRERWMEERRQVATEELLKTVRDHLSSLVKSPASSLSQPTPTIEHDEEVSSTAANLHIFLTSPHRPAPRSSRKRRPYPAPLPEDAFNRIRHHKQLLPLRLKVPVHRPFSQPPPKAKQVSAKGTETLPPGAIISTSAEPAITNTTSPTSLSNDTLHLLPSLAPPLDAIPENREDTPTPSLERPPSPGNGSGMATIWRAVPLRSKEEILAGLASTDDVDMPDYVQNLLAKLDSTPISHVRLNSIRKSASFPRRPASPAAAVRSSQRNSHANANSNTKRDSTASIPAAPNPPSVLAHSTNVPSPIPPFTNNSTNASSHIQSSPSRRRISALFSLPEVLSSRRSLNFVHTHSPPMSDTSSLSTASASSAAQLPAMSLVSPSIGFTIMESSREGEEEAEEGDLNVDRNSESNGQSRDGHEHAPEPQAPIPPSTSAITLSSVGTIRDVRRSSAGVSTSNTEDKMLARLRRRMSAALGRQ</sequence>
<feature type="compositionally biased region" description="Polar residues" evidence="1">
    <location>
        <begin position="616"/>
        <end position="626"/>
    </location>
</feature>
<gene>
    <name evidence="2" type="ORF">D9619_004630</name>
</gene>